<feature type="non-terminal residue" evidence="1">
    <location>
        <position position="204"/>
    </location>
</feature>
<dbReference type="GeneID" id="20329571"/>
<gene>
    <name evidence="1" type="ORF">T265_15406</name>
</gene>
<reference evidence="1 2" key="1">
    <citation type="submission" date="2013-11" db="EMBL/GenBank/DDBJ databases">
        <title>Opisthorchis viverrini - life in the bile duct.</title>
        <authorList>
            <person name="Young N.D."/>
            <person name="Nagarajan N."/>
            <person name="Lin S.J."/>
            <person name="Korhonen P.K."/>
            <person name="Jex A.R."/>
            <person name="Hall R.S."/>
            <person name="Safavi-Hemami H."/>
            <person name="Kaewkong W."/>
            <person name="Bertrand D."/>
            <person name="Gao S."/>
            <person name="Seet Q."/>
            <person name="Wongkham S."/>
            <person name="Teh B.T."/>
            <person name="Wongkham C."/>
            <person name="Intapan P.M."/>
            <person name="Maleewong W."/>
            <person name="Yang X."/>
            <person name="Hu M."/>
            <person name="Wang Z."/>
            <person name="Hofmann A."/>
            <person name="Sternberg P.W."/>
            <person name="Tan P."/>
            <person name="Wang J."/>
            <person name="Gasser R.B."/>
        </authorList>
    </citation>
    <scope>NUCLEOTIDE SEQUENCE [LARGE SCALE GENOMIC DNA]</scope>
</reference>
<dbReference type="EMBL" id="KL597101">
    <property type="protein sequence ID" value="KER20045.1"/>
    <property type="molecule type" value="Genomic_DNA"/>
</dbReference>
<keyword evidence="2" id="KW-1185">Reference proteome</keyword>
<sequence>MLFESRRLKQDASGWRRGVKDVLYLSIGSNHFPSANSLFSVRHYVQIIQYFFLLFEDEDDVVGTFQIDKLSSYLNTSERKKTFAAELSIRQMPTDRLQTIEQGSKTLICILVTKPGHRSSPERVFLEIHCLQSFVGQIKANVTKWPREFRNRIPLFNRHKAKFYEQHILIACLPIGSIAVTHLHPLKLVRMPSIFIYLRQVGFG</sequence>
<proteinExistence type="predicted"/>
<accession>A0A074Z9X9</accession>
<protein>
    <submittedName>
        <fullName evidence="1">Uncharacterized protein</fullName>
    </submittedName>
</protein>
<dbReference type="CTD" id="20329571"/>
<organism evidence="1 2">
    <name type="scientific">Opisthorchis viverrini</name>
    <name type="common">Southeast Asian liver fluke</name>
    <dbReference type="NCBI Taxonomy" id="6198"/>
    <lineage>
        <taxon>Eukaryota</taxon>
        <taxon>Metazoa</taxon>
        <taxon>Spiralia</taxon>
        <taxon>Lophotrochozoa</taxon>
        <taxon>Platyhelminthes</taxon>
        <taxon>Trematoda</taxon>
        <taxon>Digenea</taxon>
        <taxon>Opisthorchiida</taxon>
        <taxon>Opisthorchiata</taxon>
        <taxon>Opisthorchiidae</taxon>
        <taxon>Opisthorchis</taxon>
    </lineage>
</organism>
<evidence type="ECO:0000313" key="1">
    <source>
        <dbReference type="EMBL" id="KER20045.1"/>
    </source>
</evidence>
<dbReference type="AlphaFoldDB" id="A0A074Z9X9"/>
<dbReference type="RefSeq" id="XP_009176216.1">
    <property type="nucleotide sequence ID" value="XM_009177952.1"/>
</dbReference>
<name>A0A074Z9X9_OPIVI</name>
<evidence type="ECO:0000313" key="2">
    <source>
        <dbReference type="Proteomes" id="UP000054324"/>
    </source>
</evidence>
<dbReference type="KEGG" id="ovi:T265_15406"/>
<dbReference type="Proteomes" id="UP000054324">
    <property type="component" value="Unassembled WGS sequence"/>
</dbReference>